<protein>
    <recommendedName>
        <fullName evidence="11">Glycosyltransferase RgtA/B/C/D-like domain-containing protein</fullName>
    </recommendedName>
</protein>
<evidence type="ECO:0000256" key="3">
    <source>
        <dbReference type="ARBA" id="ARBA00022676"/>
    </source>
</evidence>
<evidence type="ECO:0000256" key="2">
    <source>
        <dbReference type="ARBA" id="ARBA00022475"/>
    </source>
</evidence>
<dbReference type="EMBL" id="MEXL01000040">
    <property type="protein sequence ID" value="OGD01654.1"/>
    <property type="molecule type" value="Genomic_DNA"/>
</dbReference>
<dbReference type="Proteomes" id="UP000178993">
    <property type="component" value="Unassembled WGS sequence"/>
</dbReference>
<dbReference type="PANTHER" id="PTHR33908:SF11">
    <property type="entry name" value="MEMBRANE PROTEIN"/>
    <property type="match status" value="1"/>
</dbReference>
<evidence type="ECO:0000256" key="7">
    <source>
        <dbReference type="ARBA" id="ARBA00023136"/>
    </source>
</evidence>
<gene>
    <name evidence="9" type="ORF">A3E17_03775</name>
</gene>
<feature type="transmembrane region" description="Helical" evidence="8">
    <location>
        <begin position="64"/>
        <end position="84"/>
    </location>
</feature>
<comment type="caution">
    <text evidence="9">The sequence shown here is derived from an EMBL/GenBank/DDBJ whole genome shotgun (WGS) entry which is preliminary data.</text>
</comment>
<keyword evidence="3" id="KW-0328">Glycosyltransferase</keyword>
<feature type="transmembrane region" description="Helical" evidence="8">
    <location>
        <begin position="91"/>
        <end position="109"/>
    </location>
</feature>
<dbReference type="GO" id="GO:0016763">
    <property type="term" value="F:pentosyltransferase activity"/>
    <property type="evidence" value="ECO:0007669"/>
    <property type="project" value="TreeGrafter"/>
</dbReference>
<dbReference type="PANTHER" id="PTHR33908">
    <property type="entry name" value="MANNOSYLTRANSFERASE YKCB-RELATED"/>
    <property type="match status" value="1"/>
</dbReference>
<evidence type="ECO:0000256" key="8">
    <source>
        <dbReference type="SAM" id="Phobius"/>
    </source>
</evidence>
<keyword evidence="7 8" id="KW-0472">Membrane</keyword>
<feature type="transmembrane region" description="Helical" evidence="8">
    <location>
        <begin position="256"/>
        <end position="276"/>
    </location>
</feature>
<dbReference type="GO" id="GO:0009103">
    <property type="term" value="P:lipopolysaccharide biosynthetic process"/>
    <property type="evidence" value="ECO:0007669"/>
    <property type="project" value="UniProtKB-ARBA"/>
</dbReference>
<comment type="subcellular location">
    <subcellularLocation>
        <location evidence="1">Cell membrane</location>
        <topology evidence="1">Multi-pass membrane protein</topology>
    </subcellularLocation>
</comment>
<evidence type="ECO:0000256" key="5">
    <source>
        <dbReference type="ARBA" id="ARBA00022692"/>
    </source>
</evidence>
<feature type="transmembrane region" description="Helical" evidence="8">
    <location>
        <begin position="132"/>
        <end position="155"/>
    </location>
</feature>
<keyword evidence="2" id="KW-1003">Cell membrane</keyword>
<sequence>MPAKSGLALIMVVILVSTAVVWLPVGREKIYENYDGPYYVAVARSWYNKEILGRNFSFPIPLEYYAAHFPLYPALINAISAFGLNRLQAMLAVNLAATAAAAMVIYKVVEVQKWGNPLWVALAWLFVWPRMWAVRVVGSPETLFVLWIIASLYFFQKRKFWQAAIFGSLAVSTKSPGILLFPAYILWWGENFMKTKKWEGKIYPILLIPAALAAVFGLFWLRTGDFWAYFHSGDNIHLQLLPFKVFDSSQSWVGNFWLEDVLWIYFIGALGIYHAFKKSRVWGWWGAVFFVSILFVSHRDISRYSLPLVPIVLVGLSELLNRKEVRLTLLLFLIPAYLYTVNFVSHNFFPISDWGPFL</sequence>
<evidence type="ECO:0008006" key="11">
    <source>
        <dbReference type="Google" id="ProtNLM"/>
    </source>
</evidence>
<evidence type="ECO:0000256" key="4">
    <source>
        <dbReference type="ARBA" id="ARBA00022679"/>
    </source>
</evidence>
<feature type="transmembrane region" description="Helical" evidence="8">
    <location>
        <begin position="202"/>
        <end position="221"/>
    </location>
</feature>
<evidence type="ECO:0000313" key="9">
    <source>
        <dbReference type="EMBL" id="OGD01654.1"/>
    </source>
</evidence>
<keyword evidence="4" id="KW-0808">Transferase</keyword>
<evidence type="ECO:0000313" key="10">
    <source>
        <dbReference type="Proteomes" id="UP000178993"/>
    </source>
</evidence>
<dbReference type="InterPro" id="IPR050297">
    <property type="entry name" value="LipidA_mod_glycosyltrf_83"/>
</dbReference>
<evidence type="ECO:0000256" key="6">
    <source>
        <dbReference type="ARBA" id="ARBA00022989"/>
    </source>
</evidence>
<dbReference type="AlphaFoldDB" id="A0A1F4Z890"/>
<name>A0A1F4Z890_9BACT</name>
<proteinExistence type="predicted"/>
<feature type="transmembrane region" description="Helical" evidence="8">
    <location>
        <begin position="281"/>
        <end position="298"/>
    </location>
</feature>
<feature type="transmembrane region" description="Helical" evidence="8">
    <location>
        <begin position="7"/>
        <end position="25"/>
    </location>
</feature>
<feature type="transmembrane region" description="Helical" evidence="8">
    <location>
        <begin position="327"/>
        <end position="349"/>
    </location>
</feature>
<keyword evidence="5 8" id="KW-0812">Transmembrane</keyword>
<accession>A0A1F4Z890</accession>
<keyword evidence="6 8" id="KW-1133">Transmembrane helix</keyword>
<evidence type="ECO:0000256" key="1">
    <source>
        <dbReference type="ARBA" id="ARBA00004651"/>
    </source>
</evidence>
<organism evidence="9 10">
    <name type="scientific">Candidatus Amesbacteria bacterium RIFCSPHIGHO2_12_FULL_48_14</name>
    <dbReference type="NCBI Taxonomy" id="1797257"/>
    <lineage>
        <taxon>Bacteria</taxon>
        <taxon>Candidatus Amesiibacteriota</taxon>
    </lineage>
</organism>
<dbReference type="GO" id="GO:0005886">
    <property type="term" value="C:plasma membrane"/>
    <property type="evidence" value="ECO:0007669"/>
    <property type="project" value="UniProtKB-SubCell"/>
</dbReference>
<reference evidence="9 10" key="1">
    <citation type="journal article" date="2016" name="Nat. Commun.">
        <title>Thousands of microbial genomes shed light on interconnected biogeochemical processes in an aquifer system.</title>
        <authorList>
            <person name="Anantharaman K."/>
            <person name="Brown C.T."/>
            <person name="Hug L.A."/>
            <person name="Sharon I."/>
            <person name="Castelle C.J."/>
            <person name="Probst A.J."/>
            <person name="Thomas B.C."/>
            <person name="Singh A."/>
            <person name="Wilkins M.J."/>
            <person name="Karaoz U."/>
            <person name="Brodie E.L."/>
            <person name="Williams K.H."/>
            <person name="Hubbard S.S."/>
            <person name="Banfield J.F."/>
        </authorList>
    </citation>
    <scope>NUCLEOTIDE SEQUENCE [LARGE SCALE GENOMIC DNA]</scope>
</reference>